<evidence type="ECO:0000313" key="1">
    <source>
        <dbReference type="EMBL" id="SVD44441.1"/>
    </source>
</evidence>
<dbReference type="AlphaFoldDB" id="A0A382VEY9"/>
<protein>
    <submittedName>
        <fullName evidence="1">Uncharacterized protein</fullName>
    </submittedName>
</protein>
<accession>A0A382VEY9</accession>
<name>A0A382VEY9_9ZZZZ</name>
<proteinExistence type="predicted"/>
<reference evidence="1" key="1">
    <citation type="submission" date="2018-05" db="EMBL/GenBank/DDBJ databases">
        <authorList>
            <person name="Lanie J.A."/>
            <person name="Ng W.-L."/>
            <person name="Kazmierczak K.M."/>
            <person name="Andrzejewski T.M."/>
            <person name="Davidsen T.M."/>
            <person name="Wayne K.J."/>
            <person name="Tettelin H."/>
            <person name="Glass J.I."/>
            <person name="Rusch D."/>
            <person name="Podicherti R."/>
            <person name="Tsui H.-C.T."/>
            <person name="Winkler M.E."/>
        </authorList>
    </citation>
    <scope>NUCLEOTIDE SEQUENCE</scope>
</reference>
<organism evidence="1">
    <name type="scientific">marine metagenome</name>
    <dbReference type="NCBI Taxonomy" id="408172"/>
    <lineage>
        <taxon>unclassified sequences</taxon>
        <taxon>metagenomes</taxon>
        <taxon>ecological metagenomes</taxon>
    </lineage>
</organism>
<dbReference type="EMBL" id="UINC01151054">
    <property type="protein sequence ID" value="SVD44441.1"/>
    <property type="molecule type" value="Genomic_DNA"/>
</dbReference>
<gene>
    <name evidence="1" type="ORF">METZ01_LOCUS397295</name>
</gene>
<sequence length="71" mass="7629">VRPSVPAIWPAAFVAVPGPWYGLRGLKVLGYRTSFDTYIAGTDGSGRLVGVGIEVKYTDMDIELADPNLFA</sequence>
<feature type="non-terminal residue" evidence="1">
    <location>
        <position position="1"/>
    </location>
</feature>